<feature type="transmembrane region" description="Helical" evidence="4">
    <location>
        <begin position="61"/>
        <end position="78"/>
    </location>
</feature>
<feature type="transmembrane region" description="Helical" evidence="4">
    <location>
        <begin position="90"/>
        <end position="106"/>
    </location>
</feature>
<feature type="transmembrane region" description="Helical" evidence="4">
    <location>
        <begin position="7"/>
        <end position="25"/>
    </location>
</feature>
<protein>
    <submittedName>
        <fullName evidence="5">Uncharacterized protein</fullName>
    </submittedName>
</protein>
<keyword evidence="1" id="KW-0677">Repeat</keyword>
<dbReference type="PANTHER" id="PTHR44943:SF8">
    <property type="entry name" value="TPR REPEAT-CONTAINING PROTEIN MJ0263"/>
    <property type="match status" value="1"/>
</dbReference>
<dbReference type="PROSITE" id="PS50293">
    <property type="entry name" value="TPR_REGION"/>
    <property type="match status" value="1"/>
</dbReference>
<reference evidence="5 6" key="1">
    <citation type="journal article" date="2017" name="BMC Genomics">
        <title>Genomic analysis of methanogenic archaea reveals a shift towards energy conservation.</title>
        <authorList>
            <person name="Gilmore S.P."/>
            <person name="Henske J.K."/>
            <person name="Sexton J.A."/>
            <person name="Solomon K.V."/>
            <person name="Seppala S."/>
            <person name="Yoo J.I."/>
            <person name="Huyett L.M."/>
            <person name="Pressman A."/>
            <person name="Cogan J.Z."/>
            <person name="Kivenson V."/>
            <person name="Peng X."/>
            <person name="Tan Y."/>
            <person name="Valentine D.L."/>
            <person name="O'Malley M.A."/>
        </authorList>
    </citation>
    <scope>NUCLEOTIDE SEQUENCE [LARGE SCALE GENOMIC DNA]</scope>
    <source>
        <strain evidence="5 6">M.o.H.</strain>
    </source>
</reference>
<evidence type="ECO:0000256" key="3">
    <source>
        <dbReference type="PROSITE-ProRule" id="PRU00339"/>
    </source>
</evidence>
<keyword evidence="6" id="KW-1185">Reference proteome</keyword>
<feature type="transmembrane region" description="Helical" evidence="4">
    <location>
        <begin position="31"/>
        <end position="49"/>
    </location>
</feature>
<accession>A0A2A2H542</accession>
<dbReference type="PROSITE" id="PS50005">
    <property type="entry name" value="TPR"/>
    <property type="match status" value="2"/>
</dbReference>
<dbReference type="InterPro" id="IPR011990">
    <property type="entry name" value="TPR-like_helical_dom_sf"/>
</dbReference>
<evidence type="ECO:0000313" key="5">
    <source>
        <dbReference type="EMBL" id="PAV04502.1"/>
    </source>
</evidence>
<evidence type="ECO:0000256" key="1">
    <source>
        <dbReference type="ARBA" id="ARBA00022737"/>
    </source>
</evidence>
<gene>
    <name evidence="5" type="ORF">ASJ80_06625</name>
</gene>
<feature type="repeat" description="TPR" evidence="3">
    <location>
        <begin position="166"/>
        <end position="199"/>
    </location>
</feature>
<evidence type="ECO:0000313" key="6">
    <source>
        <dbReference type="Proteomes" id="UP000217784"/>
    </source>
</evidence>
<dbReference type="RefSeq" id="WP_069582790.1">
    <property type="nucleotide sequence ID" value="NZ_LMVM01000023.1"/>
</dbReference>
<keyword evidence="4" id="KW-0472">Membrane</keyword>
<evidence type="ECO:0000256" key="4">
    <source>
        <dbReference type="SAM" id="Phobius"/>
    </source>
</evidence>
<dbReference type="EMBL" id="LMVM01000023">
    <property type="protein sequence ID" value="PAV04502.1"/>
    <property type="molecule type" value="Genomic_DNA"/>
</dbReference>
<proteinExistence type="predicted"/>
<evidence type="ECO:0000256" key="2">
    <source>
        <dbReference type="ARBA" id="ARBA00022803"/>
    </source>
</evidence>
<dbReference type="SMART" id="SM00028">
    <property type="entry name" value="TPR"/>
    <property type="match status" value="3"/>
</dbReference>
<dbReference type="PANTHER" id="PTHR44943">
    <property type="entry name" value="CELLULOSE SYNTHASE OPERON PROTEIN C"/>
    <property type="match status" value="1"/>
</dbReference>
<organism evidence="5 6">
    <name type="scientific">Methanobacterium bryantii</name>
    <dbReference type="NCBI Taxonomy" id="2161"/>
    <lineage>
        <taxon>Archaea</taxon>
        <taxon>Methanobacteriati</taxon>
        <taxon>Methanobacteriota</taxon>
        <taxon>Methanomada group</taxon>
        <taxon>Methanobacteria</taxon>
        <taxon>Methanobacteriales</taxon>
        <taxon>Methanobacteriaceae</taxon>
        <taxon>Methanobacterium</taxon>
    </lineage>
</organism>
<keyword evidence="4" id="KW-1133">Transmembrane helix</keyword>
<sequence>MKRIEGKFQLIIGIFFLAYSAYPFLTKASLVPYIFFAPLGIWNIIDGIFQRKSYQNRVYHPGMWIAMVLWGMVIVYIYLFQPAYVKDPVFYIYIIPFVIILALAVYEQKRIRKYQKAIKPYENAIKANPKDTTAWNNKGATIAKFKAYPAAIQCFNKAIELNPKEAAALYNIGVVLMELGNLQEALKYYNIAQDLDPGFKNAKKAGEMILEL</sequence>
<dbReference type="SUPFAM" id="SSF48452">
    <property type="entry name" value="TPR-like"/>
    <property type="match status" value="1"/>
</dbReference>
<dbReference type="AlphaFoldDB" id="A0A2A2H542"/>
<dbReference type="Pfam" id="PF13432">
    <property type="entry name" value="TPR_16"/>
    <property type="match status" value="1"/>
</dbReference>
<dbReference type="OrthoDB" id="115601at2157"/>
<dbReference type="Gene3D" id="1.25.40.10">
    <property type="entry name" value="Tetratricopeptide repeat domain"/>
    <property type="match status" value="1"/>
</dbReference>
<comment type="caution">
    <text evidence="5">The sequence shown here is derived from an EMBL/GenBank/DDBJ whole genome shotgun (WGS) entry which is preliminary data.</text>
</comment>
<dbReference type="InterPro" id="IPR051685">
    <property type="entry name" value="Ycf3/AcsC/BcsC/TPR_MFPF"/>
</dbReference>
<feature type="repeat" description="TPR" evidence="3">
    <location>
        <begin position="132"/>
        <end position="165"/>
    </location>
</feature>
<keyword evidence="4" id="KW-0812">Transmembrane</keyword>
<dbReference type="InterPro" id="IPR019734">
    <property type="entry name" value="TPR_rpt"/>
</dbReference>
<keyword evidence="2 3" id="KW-0802">TPR repeat</keyword>
<name>A0A2A2H542_METBR</name>
<dbReference type="Proteomes" id="UP000217784">
    <property type="component" value="Unassembled WGS sequence"/>
</dbReference>